<evidence type="ECO:0000313" key="2">
    <source>
        <dbReference type="EMBL" id="KAK1372407.1"/>
    </source>
</evidence>
<evidence type="ECO:0000313" key="3">
    <source>
        <dbReference type="Proteomes" id="UP001237642"/>
    </source>
</evidence>
<dbReference type="PANTHER" id="PTHR32263">
    <property type="entry name" value="INACTIVE POLY [ADP-RIBOSE] POLYMERASE SRO4-RELATED"/>
    <property type="match status" value="1"/>
</dbReference>
<dbReference type="SUPFAM" id="SSF56399">
    <property type="entry name" value="ADP-ribosylation"/>
    <property type="match status" value="1"/>
</dbReference>
<reference evidence="2" key="1">
    <citation type="submission" date="2023-02" db="EMBL/GenBank/DDBJ databases">
        <title>Genome of toxic invasive species Heracleum sosnowskyi carries increased number of genes despite the absence of recent whole-genome duplications.</title>
        <authorList>
            <person name="Schelkunov M."/>
            <person name="Shtratnikova V."/>
            <person name="Makarenko M."/>
            <person name="Klepikova A."/>
            <person name="Omelchenko D."/>
            <person name="Novikova G."/>
            <person name="Obukhova E."/>
            <person name="Bogdanov V."/>
            <person name="Penin A."/>
            <person name="Logacheva M."/>
        </authorList>
    </citation>
    <scope>NUCLEOTIDE SEQUENCE</scope>
    <source>
        <strain evidence="2">Hsosn_3</strain>
        <tissue evidence="2">Leaf</tissue>
    </source>
</reference>
<feature type="domain" description="PARP catalytic" evidence="1">
    <location>
        <begin position="1"/>
        <end position="151"/>
    </location>
</feature>
<dbReference type="PROSITE" id="PS51059">
    <property type="entry name" value="PARP_CATALYTIC"/>
    <property type="match status" value="1"/>
</dbReference>
<accession>A0AAD8MGV9</accession>
<name>A0AAD8MGV9_9APIA</name>
<dbReference type="EMBL" id="JAUIZM010000007">
    <property type="protein sequence ID" value="KAK1372407.1"/>
    <property type="molecule type" value="Genomic_DNA"/>
</dbReference>
<organism evidence="2 3">
    <name type="scientific">Heracleum sosnowskyi</name>
    <dbReference type="NCBI Taxonomy" id="360622"/>
    <lineage>
        <taxon>Eukaryota</taxon>
        <taxon>Viridiplantae</taxon>
        <taxon>Streptophyta</taxon>
        <taxon>Embryophyta</taxon>
        <taxon>Tracheophyta</taxon>
        <taxon>Spermatophyta</taxon>
        <taxon>Magnoliopsida</taxon>
        <taxon>eudicotyledons</taxon>
        <taxon>Gunneridae</taxon>
        <taxon>Pentapetalae</taxon>
        <taxon>asterids</taxon>
        <taxon>campanulids</taxon>
        <taxon>Apiales</taxon>
        <taxon>Apiaceae</taxon>
        <taxon>Apioideae</taxon>
        <taxon>apioid superclade</taxon>
        <taxon>Tordylieae</taxon>
        <taxon>Tordyliinae</taxon>
        <taxon>Heracleum</taxon>
    </lineage>
</organism>
<gene>
    <name evidence="2" type="ORF">POM88_028600</name>
</gene>
<dbReference type="InterPro" id="IPR012317">
    <property type="entry name" value="Poly(ADP-ribose)pol_cat_dom"/>
</dbReference>
<evidence type="ECO:0000259" key="1">
    <source>
        <dbReference type="PROSITE" id="PS51059"/>
    </source>
</evidence>
<sequence length="161" mass="18397">MLQYPHHGIHLRSPVYAYSADLLCREVKFGLPFVVHDCFKSQNILADDIIAFNLIKININRDIDNNRLRHILLCRVILGKTEQICAGSEQFQPSSEEFDIGVDNLEEPKKYIVWSCYMNFHILPLFVVSFKAPSMTGLPRSQGLALIPKSPYLSFPKLMSS</sequence>
<keyword evidence="3" id="KW-1185">Reference proteome</keyword>
<reference evidence="2" key="2">
    <citation type="submission" date="2023-05" db="EMBL/GenBank/DDBJ databases">
        <authorList>
            <person name="Schelkunov M.I."/>
        </authorList>
    </citation>
    <scope>NUCLEOTIDE SEQUENCE</scope>
    <source>
        <strain evidence="2">Hsosn_3</strain>
        <tissue evidence="2">Leaf</tissue>
    </source>
</reference>
<dbReference type="InterPro" id="IPR044964">
    <property type="entry name" value="RCD1/SRO1-5"/>
</dbReference>
<dbReference type="Proteomes" id="UP001237642">
    <property type="component" value="Unassembled WGS sequence"/>
</dbReference>
<comment type="caution">
    <text evidence="2">The sequence shown here is derived from an EMBL/GenBank/DDBJ whole genome shotgun (WGS) entry which is preliminary data.</text>
</comment>
<dbReference type="AlphaFoldDB" id="A0AAD8MGV9"/>
<dbReference type="GO" id="GO:0003950">
    <property type="term" value="F:NAD+ poly-ADP-ribosyltransferase activity"/>
    <property type="evidence" value="ECO:0007669"/>
    <property type="project" value="InterPro"/>
</dbReference>
<dbReference type="Gene3D" id="3.90.228.10">
    <property type="match status" value="1"/>
</dbReference>
<dbReference type="PANTHER" id="PTHR32263:SF14">
    <property type="entry name" value="INACTIVE POLY [ADP-RIBOSE] POLYMERASE SRO2-RELATED"/>
    <property type="match status" value="1"/>
</dbReference>
<protein>
    <recommendedName>
        <fullName evidence="1">PARP catalytic domain-containing protein</fullName>
    </recommendedName>
</protein>
<proteinExistence type="predicted"/>